<sequence length="368" mass="41444">MPEKLNILVLGGCGFVGRNFVHFLVKNDLATEVRVVDKTPPQMAWLNVAHTESFSNSIVSFHSANLIYAASCKTAFSPPKSGCWDLVINCAAETRPNQSEAVYKEGVFKLSVNCAIEAASINAKYVELSSGNLSSNKKTQMKEDDNIEPWTMLAKFKLEVEKELKAIPNLKFIILRLPVVYGIGDKRGLTPRILIASIYKYLNETMKLLWNEDMKINTVHVTDVVESIWELSQNESAYGQVINIVDDSESTQGSISGILADIFSVKVDYWGLTMSSMTKANMSEAVGEINDKHMGPWAEICQRDAIQNTPLNPYMDEELLYHKHLNLDNKKLKSFGYVLRIPILTKEKVREVIDDYVQQNLFPRSLLL</sequence>
<reference evidence="2" key="1">
    <citation type="journal article" date="2015" name="Insect Biochem. Mol. Biol.">
        <title>An insight into the sialome of the horse fly, Tabanus bromius.</title>
        <authorList>
            <person name="Ribeiro J.M."/>
            <person name="Kazimirova M."/>
            <person name="Takac P."/>
            <person name="Andersen J.F."/>
            <person name="Francischetti I.M."/>
        </authorList>
    </citation>
    <scope>NUCLEOTIDE SEQUENCE</scope>
</reference>
<evidence type="ECO:0000259" key="1">
    <source>
        <dbReference type="Pfam" id="PF01370"/>
    </source>
</evidence>
<dbReference type="PANTHER" id="PTHR43245:SF11">
    <property type="entry name" value="LD23561P"/>
    <property type="match status" value="1"/>
</dbReference>
<accession>A0A0K8TLV2</accession>
<dbReference type="PANTHER" id="PTHR43245">
    <property type="entry name" value="BIFUNCTIONAL POLYMYXIN RESISTANCE PROTEIN ARNA"/>
    <property type="match status" value="1"/>
</dbReference>
<dbReference type="InterPro" id="IPR036291">
    <property type="entry name" value="NAD(P)-bd_dom_sf"/>
</dbReference>
<evidence type="ECO:0000313" key="2">
    <source>
        <dbReference type="EMBL" id="JAI15334.1"/>
    </source>
</evidence>
<proteinExistence type="evidence at transcript level"/>
<dbReference type="InterPro" id="IPR050177">
    <property type="entry name" value="Lipid_A_modif_metabolic_enz"/>
</dbReference>
<organism evidence="2">
    <name type="scientific">Tabanus bromius</name>
    <name type="common">Band-eyed brown horse fly</name>
    <dbReference type="NCBI Taxonomy" id="304241"/>
    <lineage>
        <taxon>Eukaryota</taxon>
        <taxon>Metazoa</taxon>
        <taxon>Ecdysozoa</taxon>
        <taxon>Arthropoda</taxon>
        <taxon>Hexapoda</taxon>
        <taxon>Insecta</taxon>
        <taxon>Pterygota</taxon>
        <taxon>Neoptera</taxon>
        <taxon>Endopterygota</taxon>
        <taxon>Diptera</taxon>
        <taxon>Brachycera</taxon>
        <taxon>Tabanomorpha</taxon>
        <taxon>Tabanoidea</taxon>
        <taxon>Tabanidae</taxon>
        <taxon>Tabanus</taxon>
    </lineage>
</organism>
<dbReference type="SUPFAM" id="SSF51735">
    <property type="entry name" value="NAD(P)-binding Rossmann-fold domains"/>
    <property type="match status" value="1"/>
</dbReference>
<dbReference type="Pfam" id="PF01370">
    <property type="entry name" value="Epimerase"/>
    <property type="match status" value="1"/>
</dbReference>
<dbReference type="InterPro" id="IPR001509">
    <property type="entry name" value="Epimerase_deHydtase"/>
</dbReference>
<name>A0A0K8TLV2_TABBR</name>
<dbReference type="EMBL" id="GDAI01002269">
    <property type="protein sequence ID" value="JAI15334.1"/>
    <property type="molecule type" value="mRNA"/>
</dbReference>
<feature type="domain" description="NAD-dependent epimerase/dehydratase" evidence="1">
    <location>
        <begin position="7"/>
        <end position="244"/>
    </location>
</feature>
<dbReference type="AlphaFoldDB" id="A0A0K8TLV2"/>
<protein>
    <submittedName>
        <fullName evidence="2">Putative c-3 sterol dehydrogenase/3-beta-hydroxysteroid dehydrogenase</fullName>
    </submittedName>
</protein>
<dbReference type="Gene3D" id="3.40.50.720">
    <property type="entry name" value="NAD(P)-binding Rossmann-like Domain"/>
    <property type="match status" value="1"/>
</dbReference>